<dbReference type="InterPro" id="IPR013320">
    <property type="entry name" value="ConA-like_dom_sf"/>
</dbReference>
<evidence type="ECO:0000313" key="4">
    <source>
        <dbReference type="RefSeq" id="XP_029654293.2"/>
    </source>
</evidence>
<feature type="compositionally biased region" description="Gly residues" evidence="1">
    <location>
        <begin position="85"/>
        <end position="101"/>
    </location>
</feature>
<dbReference type="AlphaFoldDB" id="A0A6P7TR83"/>
<dbReference type="KEGG" id="osn:115227684"/>
<evidence type="ECO:0000256" key="2">
    <source>
        <dbReference type="SAM" id="SignalP"/>
    </source>
</evidence>
<organism evidence="3 4">
    <name type="scientific">Octopus sinensis</name>
    <name type="common">East Asian common octopus</name>
    <dbReference type="NCBI Taxonomy" id="2607531"/>
    <lineage>
        <taxon>Eukaryota</taxon>
        <taxon>Metazoa</taxon>
        <taxon>Spiralia</taxon>
        <taxon>Lophotrochozoa</taxon>
        <taxon>Mollusca</taxon>
        <taxon>Cephalopoda</taxon>
        <taxon>Coleoidea</taxon>
        <taxon>Octopodiformes</taxon>
        <taxon>Octopoda</taxon>
        <taxon>Incirrata</taxon>
        <taxon>Octopodidae</taxon>
        <taxon>Octopus</taxon>
    </lineage>
</organism>
<dbReference type="SUPFAM" id="SSF49899">
    <property type="entry name" value="Concanavalin A-like lectins/glucanases"/>
    <property type="match status" value="1"/>
</dbReference>
<feature type="signal peptide" evidence="2">
    <location>
        <begin position="1"/>
        <end position="25"/>
    </location>
</feature>
<dbReference type="Gene3D" id="2.60.120.200">
    <property type="match status" value="1"/>
</dbReference>
<reference evidence="4" key="1">
    <citation type="submission" date="2025-08" db="UniProtKB">
        <authorList>
            <consortium name="RefSeq"/>
        </authorList>
    </citation>
    <scope>IDENTIFICATION</scope>
</reference>
<protein>
    <submittedName>
        <fullName evidence="4">Uncharacterized protein LOC115227684</fullName>
    </submittedName>
</protein>
<keyword evidence="3" id="KW-1185">Reference proteome</keyword>
<name>A0A6P7TR83_9MOLL</name>
<gene>
    <name evidence="4" type="primary">LOC115227684</name>
</gene>
<keyword evidence="2" id="KW-0732">Signal</keyword>
<proteinExistence type="predicted"/>
<evidence type="ECO:0000313" key="3">
    <source>
        <dbReference type="Proteomes" id="UP000515154"/>
    </source>
</evidence>
<dbReference type="Proteomes" id="UP000515154">
    <property type="component" value="Unplaced"/>
</dbReference>
<dbReference type="RefSeq" id="XP_029654293.2">
    <property type="nucleotide sequence ID" value="XM_029798433.2"/>
</dbReference>
<feature type="compositionally biased region" description="Basic and acidic residues" evidence="1">
    <location>
        <begin position="350"/>
        <end position="361"/>
    </location>
</feature>
<feature type="region of interest" description="Disordered" evidence="1">
    <location>
        <begin position="139"/>
        <end position="172"/>
    </location>
</feature>
<accession>A0A6P7TR83</accession>
<feature type="chain" id="PRO_5028965784" evidence="2">
    <location>
        <begin position="26"/>
        <end position="489"/>
    </location>
</feature>
<sequence length="489" mass="54471">MHILHALRLLHNSCILVWVLLQATGHYYPVSANCRGYRTNTLSTNLYERKLFNFLWVMRKCGPGLVWKQPLCQCVRPKLLQGERGGTGIRGRGQGDNGGNIRGCPDRPPILTSSANRSPSTSTFTPASTSITAVFFTSSSSPSSSVAVPASSTSVTRATGRRPATDSTGNLSRTTAAAATWNRTSSLPSSRSPPLNIGIPCWQYRPHNSSRFMFQQRSAKGTWIDRHCAPSTRWSQRLCTCFFSEQNDQSRRLESTCEHLLYLPFTTDLQDHSPQHLYIEQSHYRGIRLMNTTTNNNNNHDHHHHHGAVFDGKTYLRLPYFNTNSLGQNTNIKFSFKPSRQQFVRGGNSDGRDGSRSRADTEKVSLVSNGCGQKPSSLHIIYDRRQNEILLMLKSANGVPTWHRCLVVDKIRNHWIQVEIEICSSSFEIIVNDVTCRNGALPGSLAVQKCDLILGADLYTGTVTSEQQKTSPFTGILQNVNISRGCGCV</sequence>
<evidence type="ECO:0000256" key="1">
    <source>
        <dbReference type="SAM" id="MobiDB-lite"/>
    </source>
</evidence>
<feature type="region of interest" description="Disordered" evidence="1">
    <location>
        <begin position="342"/>
        <end position="361"/>
    </location>
</feature>
<feature type="region of interest" description="Disordered" evidence="1">
    <location>
        <begin position="85"/>
        <end position="125"/>
    </location>
</feature>
<feature type="compositionally biased region" description="Low complexity" evidence="1">
    <location>
        <begin position="139"/>
        <end position="156"/>
    </location>
</feature>